<sequence length="45" mass="5222">MSNCNIESATNFGKNFCNKFFAIITLKNSGWFKNIEDVFNKMHCN</sequence>
<reference evidence="1" key="1">
    <citation type="submission" date="2021-06" db="EMBL/GenBank/DDBJ databases">
        <authorList>
            <person name="Kallberg Y."/>
            <person name="Tangrot J."/>
            <person name="Rosling A."/>
        </authorList>
    </citation>
    <scope>NUCLEOTIDE SEQUENCE</scope>
    <source>
        <strain evidence="1">CL551</strain>
    </source>
</reference>
<feature type="non-terminal residue" evidence="1">
    <location>
        <position position="45"/>
    </location>
</feature>
<organism evidence="1 2">
    <name type="scientific">Acaulospora morrowiae</name>
    <dbReference type="NCBI Taxonomy" id="94023"/>
    <lineage>
        <taxon>Eukaryota</taxon>
        <taxon>Fungi</taxon>
        <taxon>Fungi incertae sedis</taxon>
        <taxon>Mucoromycota</taxon>
        <taxon>Glomeromycotina</taxon>
        <taxon>Glomeromycetes</taxon>
        <taxon>Diversisporales</taxon>
        <taxon>Acaulosporaceae</taxon>
        <taxon>Acaulospora</taxon>
    </lineage>
</organism>
<dbReference type="EMBL" id="CAJVPV010005792">
    <property type="protein sequence ID" value="CAG8596053.1"/>
    <property type="molecule type" value="Genomic_DNA"/>
</dbReference>
<keyword evidence="2" id="KW-1185">Reference proteome</keyword>
<evidence type="ECO:0000313" key="1">
    <source>
        <dbReference type="EMBL" id="CAG8596053.1"/>
    </source>
</evidence>
<dbReference type="AlphaFoldDB" id="A0A9N9CBQ8"/>
<protein>
    <submittedName>
        <fullName evidence="1">15212_t:CDS:1</fullName>
    </submittedName>
</protein>
<dbReference type="Proteomes" id="UP000789342">
    <property type="component" value="Unassembled WGS sequence"/>
</dbReference>
<evidence type="ECO:0000313" key="2">
    <source>
        <dbReference type="Proteomes" id="UP000789342"/>
    </source>
</evidence>
<gene>
    <name evidence="1" type="ORF">AMORRO_LOCUS7568</name>
</gene>
<name>A0A9N9CBQ8_9GLOM</name>
<proteinExistence type="predicted"/>
<accession>A0A9N9CBQ8</accession>
<comment type="caution">
    <text evidence="1">The sequence shown here is derived from an EMBL/GenBank/DDBJ whole genome shotgun (WGS) entry which is preliminary data.</text>
</comment>